<proteinExistence type="predicted"/>
<evidence type="ECO:0000313" key="2">
    <source>
        <dbReference type="EMBL" id="TJZ52911.1"/>
    </source>
</evidence>
<dbReference type="RefSeq" id="WP_136740923.1">
    <property type="nucleotide sequence ID" value="NZ_SUMB01000005.1"/>
</dbReference>
<dbReference type="Pfam" id="PF04149">
    <property type="entry name" value="DUF397"/>
    <property type="match status" value="1"/>
</dbReference>
<keyword evidence="3" id="KW-1185">Reference proteome</keyword>
<sequence>MYDWQKSSFSPDGSNCLYLAASASGGVLIRESDDPRQAIAATSSAALAALLRGIRADAFGRCLNRP</sequence>
<feature type="domain" description="DUF397" evidence="1">
    <location>
        <begin position="3"/>
        <end position="55"/>
    </location>
</feature>
<protein>
    <submittedName>
        <fullName evidence="2">DUF397 domain-containing protein</fullName>
    </submittedName>
</protein>
<accession>A0A4U0NFK9</accession>
<name>A0A4U0NFK9_9ACTN</name>
<dbReference type="EMBL" id="SUMB01000005">
    <property type="protein sequence ID" value="TJZ52911.1"/>
    <property type="molecule type" value="Genomic_DNA"/>
</dbReference>
<dbReference type="AlphaFoldDB" id="A0A4U0NFK9"/>
<evidence type="ECO:0000313" key="3">
    <source>
        <dbReference type="Proteomes" id="UP000308697"/>
    </source>
</evidence>
<dbReference type="OrthoDB" id="3436866at2"/>
<comment type="caution">
    <text evidence="2">The sequence shown here is derived from an EMBL/GenBank/DDBJ whole genome shotgun (WGS) entry which is preliminary data.</text>
</comment>
<dbReference type="InterPro" id="IPR007278">
    <property type="entry name" value="DUF397"/>
</dbReference>
<reference evidence="2 3" key="1">
    <citation type="submission" date="2019-04" db="EMBL/GenBank/DDBJ databases">
        <title>Streptomyces piniterrae sp. nov., a heliquinomycin-producing actinomycete isolated from rhizosphere soil of Pinus yunnanensis.</title>
        <authorList>
            <person name="Zhuang X."/>
            <person name="Zhao J."/>
        </authorList>
    </citation>
    <scope>NUCLEOTIDE SEQUENCE [LARGE SCALE GENOMIC DNA]</scope>
    <source>
        <strain evidence="3">jys28</strain>
    </source>
</reference>
<evidence type="ECO:0000259" key="1">
    <source>
        <dbReference type="Pfam" id="PF04149"/>
    </source>
</evidence>
<organism evidence="2 3">
    <name type="scientific">Streptomyces piniterrae</name>
    <dbReference type="NCBI Taxonomy" id="2571125"/>
    <lineage>
        <taxon>Bacteria</taxon>
        <taxon>Bacillati</taxon>
        <taxon>Actinomycetota</taxon>
        <taxon>Actinomycetes</taxon>
        <taxon>Kitasatosporales</taxon>
        <taxon>Streptomycetaceae</taxon>
        <taxon>Streptomyces</taxon>
    </lineage>
</organism>
<gene>
    <name evidence="2" type="ORF">FCH28_17215</name>
</gene>
<dbReference type="Proteomes" id="UP000308697">
    <property type="component" value="Unassembled WGS sequence"/>
</dbReference>